<dbReference type="InterPro" id="IPR020849">
    <property type="entry name" value="Small_GTPase_Ras-type"/>
</dbReference>
<dbReference type="SUPFAM" id="SSF52540">
    <property type="entry name" value="P-loop containing nucleoside triphosphate hydrolases"/>
    <property type="match status" value="1"/>
</dbReference>
<evidence type="ECO:0000256" key="3">
    <source>
        <dbReference type="ARBA" id="ARBA00023134"/>
    </source>
</evidence>
<evidence type="ECO:0000313" key="6">
    <source>
        <dbReference type="Proteomes" id="UP001623349"/>
    </source>
</evidence>
<protein>
    <submittedName>
        <fullName evidence="5">GTPase NRas</fullName>
    </submittedName>
</protein>
<evidence type="ECO:0000313" key="5">
    <source>
        <dbReference type="EMBL" id="GAB1298314.1"/>
    </source>
</evidence>
<keyword evidence="6" id="KW-1185">Reference proteome</keyword>
<dbReference type="PANTHER" id="PTHR24070">
    <property type="entry name" value="RAS, DI-RAS, AND RHEB FAMILY MEMBERS OF SMALL GTPASE SUPERFAMILY"/>
    <property type="match status" value="1"/>
</dbReference>
<dbReference type="PRINTS" id="PR00449">
    <property type="entry name" value="RASTRNSFRMNG"/>
</dbReference>
<evidence type="ECO:0000256" key="2">
    <source>
        <dbReference type="ARBA" id="ARBA00022741"/>
    </source>
</evidence>
<dbReference type="PROSITE" id="PS51421">
    <property type="entry name" value="RAS"/>
    <property type="match status" value="1"/>
</dbReference>
<dbReference type="Proteomes" id="UP001623349">
    <property type="component" value="Unassembled WGS sequence"/>
</dbReference>
<dbReference type="NCBIfam" id="TIGR00231">
    <property type="entry name" value="small_GTP"/>
    <property type="match status" value="1"/>
</dbReference>
<comment type="caution">
    <text evidence="5">The sequence shown here is derived from an EMBL/GenBank/DDBJ whole genome shotgun (WGS) entry which is preliminary data.</text>
</comment>
<dbReference type="EMBL" id="BAAFST010000013">
    <property type="protein sequence ID" value="GAB1298314.1"/>
    <property type="molecule type" value="Genomic_DNA"/>
</dbReference>
<dbReference type="PROSITE" id="PS51419">
    <property type="entry name" value="RAB"/>
    <property type="match status" value="1"/>
</dbReference>
<dbReference type="SMART" id="SM00173">
    <property type="entry name" value="RAS"/>
    <property type="match status" value="1"/>
</dbReference>
<dbReference type="InterPro" id="IPR027417">
    <property type="entry name" value="P-loop_NTPase"/>
</dbReference>
<accession>A0ABQ0FGE2</accession>
<gene>
    <name evidence="5" type="ORF">APTSU1_001355000</name>
</gene>
<keyword evidence="2" id="KW-0547">Nucleotide-binding</keyword>
<dbReference type="SMART" id="SM00174">
    <property type="entry name" value="RHO"/>
    <property type="match status" value="1"/>
</dbReference>
<name>A0ABQ0FGE2_APOSI</name>
<dbReference type="InterPro" id="IPR001806">
    <property type="entry name" value="Small_GTPase"/>
</dbReference>
<evidence type="ECO:0000256" key="1">
    <source>
        <dbReference type="ARBA" id="ARBA00004308"/>
    </source>
</evidence>
<dbReference type="SMART" id="SM00175">
    <property type="entry name" value="RAB"/>
    <property type="match status" value="1"/>
</dbReference>
<dbReference type="Pfam" id="PF00071">
    <property type="entry name" value="Ras"/>
    <property type="match status" value="1"/>
</dbReference>
<keyword evidence="3" id="KW-0342">GTP-binding</keyword>
<organism evidence="5 6">
    <name type="scientific">Apodemus speciosus</name>
    <name type="common">Large Japanese field mouse</name>
    <dbReference type="NCBI Taxonomy" id="105296"/>
    <lineage>
        <taxon>Eukaryota</taxon>
        <taxon>Metazoa</taxon>
        <taxon>Chordata</taxon>
        <taxon>Craniata</taxon>
        <taxon>Vertebrata</taxon>
        <taxon>Euteleostomi</taxon>
        <taxon>Mammalia</taxon>
        <taxon>Eutheria</taxon>
        <taxon>Euarchontoglires</taxon>
        <taxon>Glires</taxon>
        <taxon>Rodentia</taxon>
        <taxon>Myomorpha</taxon>
        <taxon>Muroidea</taxon>
        <taxon>Muridae</taxon>
        <taxon>Murinae</taxon>
        <taxon>Apodemus</taxon>
    </lineage>
</organism>
<dbReference type="Gene3D" id="3.40.50.300">
    <property type="entry name" value="P-loop containing nucleotide triphosphate hydrolases"/>
    <property type="match status" value="1"/>
</dbReference>
<reference evidence="5 6" key="1">
    <citation type="submission" date="2024-08" db="EMBL/GenBank/DDBJ databases">
        <title>The draft genome of Apodemus speciosus.</title>
        <authorList>
            <person name="Nabeshima K."/>
            <person name="Suzuki S."/>
            <person name="Onuma M."/>
        </authorList>
    </citation>
    <scope>NUCLEOTIDE SEQUENCE [LARGE SCALE GENOMIC DNA]</scope>
    <source>
        <strain evidence="5">IB14-021</strain>
    </source>
</reference>
<comment type="subcellular location">
    <subcellularLocation>
        <location evidence="1">Endomembrane system</location>
    </subcellularLocation>
</comment>
<dbReference type="InterPro" id="IPR005225">
    <property type="entry name" value="Small_GTP-bd"/>
</dbReference>
<proteinExistence type="predicted"/>
<keyword evidence="4" id="KW-0472">Membrane</keyword>
<sequence>MTEYNLVVVGASGVGKSALTSQLTHYHFVKEYDPTIEDSFRKQVVIDGEACVMDILDTSGQEDFSAMRDQCMRAGEGFLCVFAMNDSKSFAEINLYSQDLTGCGGCLLHTCKGDTLPVHRMKELQQQ</sequence>
<evidence type="ECO:0000256" key="4">
    <source>
        <dbReference type="ARBA" id="ARBA00023136"/>
    </source>
</evidence>